<keyword evidence="2" id="KW-0862">Zinc</keyword>
<dbReference type="AlphaFoldDB" id="A0A9J6DJV2"/>
<dbReference type="InterPro" id="IPR021109">
    <property type="entry name" value="Peptidase_aspartic_dom_sf"/>
</dbReference>
<dbReference type="Proteomes" id="UP000821866">
    <property type="component" value="Chromosome 7"/>
</dbReference>
<name>A0A9J6DJV2_RHIMP</name>
<comment type="caution">
    <text evidence="6">The sequence shown here is derived from an EMBL/GenBank/DDBJ whole genome shotgun (WGS) entry which is preliminary data.</text>
</comment>
<keyword evidence="1" id="KW-0378">Hydrolase</keyword>
<dbReference type="GO" id="GO:0006508">
    <property type="term" value="P:proteolysis"/>
    <property type="evidence" value="ECO:0007669"/>
    <property type="project" value="InterPro"/>
</dbReference>
<feature type="region of interest" description="Disordered" evidence="3">
    <location>
        <begin position="1"/>
        <end position="38"/>
    </location>
</feature>
<dbReference type="PROSITE" id="PS00141">
    <property type="entry name" value="ASP_PROTEASE"/>
    <property type="match status" value="1"/>
</dbReference>
<feature type="compositionally biased region" description="Polar residues" evidence="3">
    <location>
        <begin position="13"/>
        <end position="37"/>
    </location>
</feature>
<dbReference type="PROSITE" id="PS50158">
    <property type="entry name" value="ZF_CCHC"/>
    <property type="match status" value="1"/>
</dbReference>
<gene>
    <name evidence="6" type="ORF">HPB51_023673</name>
</gene>
<dbReference type="GO" id="GO:0008270">
    <property type="term" value="F:zinc ion binding"/>
    <property type="evidence" value="ECO:0007669"/>
    <property type="project" value="UniProtKB-KW"/>
</dbReference>
<organism evidence="6 7">
    <name type="scientific">Rhipicephalus microplus</name>
    <name type="common">Cattle tick</name>
    <name type="synonym">Boophilus microplus</name>
    <dbReference type="NCBI Taxonomy" id="6941"/>
    <lineage>
        <taxon>Eukaryota</taxon>
        <taxon>Metazoa</taxon>
        <taxon>Ecdysozoa</taxon>
        <taxon>Arthropoda</taxon>
        <taxon>Chelicerata</taxon>
        <taxon>Arachnida</taxon>
        <taxon>Acari</taxon>
        <taxon>Parasitiformes</taxon>
        <taxon>Ixodida</taxon>
        <taxon>Ixodoidea</taxon>
        <taxon>Ixodidae</taxon>
        <taxon>Rhipicephalinae</taxon>
        <taxon>Rhipicephalus</taxon>
        <taxon>Boophilus</taxon>
    </lineage>
</organism>
<accession>A0A9J6DJV2</accession>
<dbReference type="Gene3D" id="2.40.70.10">
    <property type="entry name" value="Acid Proteases"/>
    <property type="match status" value="1"/>
</dbReference>
<protein>
    <recommendedName>
        <fullName evidence="8">CCHC-type domain-containing protein</fullName>
    </recommendedName>
</protein>
<reference evidence="6" key="1">
    <citation type="journal article" date="2020" name="Cell">
        <title>Large-Scale Comparative Analyses of Tick Genomes Elucidate Their Genetic Diversity and Vector Capacities.</title>
        <authorList>
            <consortium name="Tick Genome and Microbiome Consortium (TIGMIC)"/>
            <person name="Jia N."/>
            <person name="Wang J."/>
            <person name="Shi W."/>
            <person name="Du L."/>
            <person name="Sun Y."/>
            <person name="Zhan W."/>
            <person name="Jiang J.F."/>
            <person name="Wang Q."/>
            <person name="Zhang B."/>
            <person name="Ji P."/>
            <person name="Bell-Sakyi L."/>
            <person name="Cui X.M."/>
            <person name="Yuan T.T."/>
            <person name="Jiang B.G."/>
            <person name="Yang W.F."/>
            <person name="Lam T.T."/>
            <person name="Chang Q.C."/>
            <person name="Ding S.J."/>
            <person name="Wang X.J."/>
            <person name="Zhu J.G."/>
            <person name="Ruan X.D."/>
            <person name="Zhao L."/>
            <person name="Wei J.T."/>
            <person name="Ye R.Z."/>
            <person name="Que T.C."/>
            <person name="Du C.H."/>
            <person name="Zhou Y.H."/>
            <person name="Cheng J.X."/>
            <person name="Dai P.F."/>
            <person name="Guo W.B."/>
            <person name="Han X.H."/>
            <person name="Huang E.J."/>
            <person name="Li L.F."/>
            <person name="Wei W."/>
            <person name="Gao Y.C."/>
            <person name="Liu J.Z."/>
            <person name="Shao H.Z."/>
            <person name="Wang X."/>
            <person name="Wang C.C."/>
            <person name="Yang T.C."/>
            <person name="Huo Q.B."/>
            <person name="Li W."/>
            <person name="Chen H.Y."/>
            <person name="Chen S.E."/>
            <person name="Zhou L.G."/>
            <person name="Ni X.B."/>
            <person name="Tian J.H."/>
            <person name="Sheng Y."/>
            <person name="Liu T."/>
            <person name="Pan Y.S."/>
            <person name="Xia L.Y."/>
            <person name="Li J."/>
            <person name="Zhao F."/>
            <person name="Cao W.C."/>
        </authorList>
    </citation>
    <scope>NUCLEOTIDE SEQUENCE</scope>
    <source>
        <strain evidence="6">Rmic-2018</strain>
    </source>
</reference>
<dbReference type="PROSITE" id="PS50175">
    <property type="entry name" value="ASP_PROT_RETROV"/>
    <property type="match status" value="1"/>
</dbReference>
<keyword evidence="7" id="KW-1185">Reference proteome</keyword>
<dbReference type="GO" id="GO:0003676">
    <property type="term" value="F:nucleic acid binding"/>
    <property type="evidence" value="ECO:0007669"/>
    <property type="project" value="InterPro"/>
</dbReference>
<evidence type="ECO:0000259" key="5">
    <source>
        <dbReference type="PROSITE" id="PS50175"/>
    </source>
</evidence>
<evidence type="ECO:0000313" key="7">
    <source>
        <dbReference type="Proteomes" id="UP000821866"/>
    </source>
</evidence>
<dbReference type="InterPro" id="IPR001995">
    <property type="entry name" value="Peptidase_A2_cat"/>
</dbReference>
<dbReference type="Pfam" id="PF00077">
    <property type="entry name" value="RVP"/>
    <property type="match status" value="1"/>
</dbReference>
<sequence length="514" mass="56360">MAQSRTTDPDIPASTTLRSGRVLSNSPPITDGVQASTAAPHHDCSEAISRGFSLFAQELKTSGFGCASFGSFNENEIPYFHGFKDDPTNWVSVINSVALKYSWSDTIKKSVAEGRLRGSAQAWHRFQGSTYATWQTWSAALMSAFAPLPSAYDDRFMTMRSRRQGATEDVATYIYDKLDLLQACDIQWTSSAARQYIIDGIHDSTHAAVLSAYNHPVHISTFVRQAMELQDTSHRRAAAVGPKEPASPRRGCYTCGRIGHGYKSCPQSQPQAMQYQSRPLPTLKVRVDGIGELTALVDTGAQRTALLRRHASEPLQPWTEPPLRGLGGDVLPVGALNLQLNTEAGSKFLSSVPVFDDLPTDMVLGADYLLSGEVRLTVEGSTVNLHPVAPSVPPAQSQGELTTPLTLPAILERHASLFADTTTQLPGTSVLVHHITTDNHPPVSIPLRRYAERERILIDQQVQEIRQRDNAFAAGRLFFICFLFVVFRLSQVCAEHDRRFVIITLGHAAAGLLL</sequence>
<dbReference type="InterPro" id="IPR018061">
    <property type="entry name" value="Retropepsins"/>
</dbReference>
<evidence type="ECO:0000313" key="6">
    <source>
        <dbReference type="EMBL" id="KAH8022386.1"/>
    </source>
</evidence>
<evidence type="ECO:0000259" key="4">
    <source>
        <dbReference type="PROSITE" id="PS50158"/>
    </source>
</evidence>
<dbReference type="InterPro" id="IPR036875">
    <property type="entry name" value="Znf_CCHC_sf"/>
</dbReference>
<keyword evidence="2" id="KW-0863">Zinc-finger</keyword>
<evidence type="ECO:0000256" key="3">
    <source>
        <dbReference type="SAM" id="MobiDB-lite"/>
    </source>
</evidence>
<dbReference type="SUPFAM" id="SSF50630">
    <property type="entry name" value="Acid proteases"/>
    <property type="match status" value="1"/>
</dbReference>
<dbReference type="InterPro" id="IPR001969">
    <property type="entry name" value="Aspartic_peptidase_AS"/>
</dbReference>
<evidence type="ECO:0000256" key="2">
    <source>
        <dbReference type="PROSITE-ProRule" id="PRU00047"/>
    </source>
</evidence>
<evidence type="ECO:0000256" key="1">
    <source>
        <dbReference type="ARBA" id="ARBA00022801"/>
    </source>
</evidence>
<dbReference type="EMBL" id="JABSTU010000009">
    <property type="protein sequence ID" value="KAH8022386.1"/>
    <property type="molecule type" value="Genomic_DNA"/>
</dbReference>
<proteinExistence type="predicted"/>
<dbReference type="InterPro" id="IPR001878">
    <property type="entry name" value="Znf_CCHC"/>
</dbReference>
<keyword evidence="2" id="KW-0479">Metal-binding</keyword>
<dbReference type="SUPFAM" id="SSF57756">
    <property type="entry name" value="Retrovirus zinc finger-like domains"/>
    <property type="match status" value="1"/>
</dbReference>
<dbReference type="GO" id="GO:0004190">
    <property type="term" value="F:aspartic-type endopeptidase activity"/>
    <property type="evidence" value="ECO:0007669"/>
    <property type="project" value="InterPro"/>
</dbReference>
<feature type="domain" description="CCHC-type" evidence="4">
    <location>
        <begin position="252"/>
        <end position="267"/>
    </location>
</feature>
<feature type="domain" description="Peptidase A2" evidence="5">
    <location>
        <begin position="293"/>
        <end position="328"/>
    </location>
</feature>
<dbReference type="VEuPathDB" id="VectorBase:LOC119164652"/>
<evidence type="ECO:0008006" key="8">
    <source>
        <dbReference type="Google" id="ProtNLM"/>
    </source>
</evidence>
<reference evidence="6" key="2">
    <citation type="submission" date="2021-09" db="EMBL/GenBank/DDBJ databases">
        <authorList>
            <person name="Jia N."/>
            <person name="Wang J."/>
            <person name="Shi W."/>
            <person name="Du L."/>
            <person name="Sun Y."/>
            <person name="Zhan W."/>
            <person name="Jiang J."/>
            <person name="Wang Q."/>
            <person name="Zhang B."/>
            <person name="Ji P."/>
            <person name="Sakyi L.B."/>
            <person name="Cui X."/>
            <person name="Yuan T."/>
            <person name="Jiang B."/>
            <person name="Yang W."/>
            <person name="Lam T.T.-Y."/>
            <person name="Chang Q."/>
            <person name="Ding S."/>
            <person name="Wang X."/>
            <person name="Zhu J."/>
            <person name="Ruan X."/>
            <person name="Zhao L."/>
            <person name="Wei J."/>
            <person name="Que T."/>
            <person name="Du C."/>
            <person name="Cheng J."/>
            <person name="Dai P."/>
            <person name="Han X."/>
            <person name="Huang E."/>
            <person name="Gao Y."/>
            <person name="Liu J."/>
            <person name="Shao H."/>
            <person name="Ye R."/>
            <person name="Li L."/>
            <person name="Wei W."/>
            <person name="Wang X."/>
            <person name="Wang C."/>
            <person name="Huo Q."/>
            <person name="Li W."/>
            <person name="Guo W."/>
            <person name="Chen H."/>
            <person name="Chen S."/>
            <person name="Zhou L."/>
            <person name="Zhou L."/>
            <person name="Ni X."/>
            <person name="Tian J."/>
            <person name="Zhou Y."/>
            <person name="Sheng Y."/>
            <person name="Liu T."/>
            <person name="Pan Y."/>
            <person name="Xia L."/>
            <person name="Li J."/>
            <person name="Zhao F."/>
            <person name="Cao W."/>
        </authorList>
    </citation>
    <scope>NUCLEOTIDE SEQUENCE</scope>
    <source>
        <strain evidence="6">Rmic-2018</strain>
        <tissue evidence="6">Larvae</tissue>
    </source>
</reference>